<protein>
    <submittedName>
        <fullName evidence="1">Uncharacterized protein</fullName>
    </submittedName>
</protein>
<dbReference type="Proteomes" id="UP000196531">
    <property type="component" value="Unassembled WGS sequence"/>
</dbReference>
<dbReference type="EMBL" id="MAAO01000006">
    <property type="protein sequence ID" value="OUR97019.1"/>
    <property type="molecule type" value="Genomic_DNA"/>
</dbReference>
<evidence type="ECO:0000313" key="1">
    <source>
        <dbReference type="EMBL" id="OUR97019.1"/>
    </source>
</evidence>
<gene>
    <name evidence="1" type="ORF">A9Q84_11850</name>
</gene>
<proteinExistence type="predicted"/>
<dbReference type="AlphaFoldDB" id="A0A1Y5FDH9"/>
<comment type="caution">
    <text evidence="1">The sequence shown here is derived from an EMBL/GenBank/DDBJ whole genome shotgun (WGS) entry which is preliminary data.</text>
</comment>
<name>A0A1Y5FDH9_9BACT</name>
<reference evidence="2" key="1">
    <citation type="journal article" date="2017" name="Proc. Natl. Acad. Sci. U.S.A.">
        <title>Simulation of Deepwater Horizon oil plume reveals substrate specialization within a complex community of hydrocarbon-degraders.</title>
        <authorList>
            <person name="Hu P."/>
            <person name="Dubinsky E.A."/>
            <person name="Probst A.J."/>
            <person name="Wang J."/>
            <person name="Sieber C.M.K."/>
            <person name="Tom L.M."/>
            <person name="Gardinali P."/>
            <person name="Banfield J.F."/>
            <person name="Atlas R.M."/>
            <person name="Andersen G.L."/>
        </authorList>
    </citation>
    <scope>NUCLEOTIDE SEQUENCE [LARGE SCALE GENOMIC DNA]</scope>
</reference>
<evidence type="ECO:0000313" key="2">
    <source>
        <dbReference type="Proteomes" id="UP000196531"/>
    </source>
</evidence>
<accession>A0A1Y5FDH9</accession>
<organism evidence="1 2">
    <name type="scientific">Halobacteriovorax marinus</name>
    <dbReference type="NCBI Taxonomy" id="97084"/>
    <lineage>
        <taxon>Bacteria</taxon>
        <taxon>Pseudomonadati</taxon>
        <taxon>Bdellovibrionota</taxon>
        <taxon>Bacteriovoracia</taxon>
        <taxon>Bacteriovoracales</taxon>
        <taxon>Halobacteriovoraceae</taxon>
        <taxon>Halobacteriovorax</taxon>
    </lineage>
</organism>
<sequence length="118" mass="14349">MKFIIVVIWSFFVLDLASSVCASEPLFSEKELQFIEYLRSPEYLRQQRRHELKLGAKKSMDFLLKNMSKWEMKTLSTKYHKKFWTNFDKKSDGKLRKKIMFELIFNDLYKYEGVEDDR</sequence>